<evidence type="ECO:0000256" key="2">
    <source>
        <dbReference type="ARBA" id="ARBA00022694"/>
    </source>
</evidence>
<proteinExistence type="inferred from homology"/>
<name>A0A7W0I8Y0_9ACTN</name>
<dbReference type="Pfam" id="PF01951">
    <property type="entry name" value="Archease"/>
    <property type="match status" value="1"/>
</dbReference>
<keyword evidence="2" id="KW-0819">tRNA processing</keyword>
<dbReference type="InterPro" id="IPR036820">
    <property type="entry name" value="Archease_dom_sf"/>
</dbReference>
<dbReference type="SUPFAM" id="SSF69819">
    <property type="entry name" value="MTH1598-like"/>
    <property type="match status" value="1"/>
</dbReference>
<dbReference type="Proteomes" id="UP000545761">
    <property type="component" value="Unassembled WGS sequence"/>
</dbReference>
<evidence type="ECO:0000256" key="4">
    <source>
        <dbReference type="ARBA" id="ARBA00022837"/>
    </source>
</evidence>
<dbReference type="Gene3D" id="3.55.10.10">
    <property type="entry name" value="Archease domain"/>
    <property type="match status" value="1"/>
</dbReference>
<accession>A0A7W0I8Y0</accession>
<dbReference type="EMBL" id="JACEHE010000006">
    <property type="protein sequence ID" value="MBA2946521.1"/>
    <property type="molecule type" value="Genomic_DNA"/>
</dbReference>
<dbReference type="RefSeq" id="WP_181657457.1">
    <property type="nucleotide sequence ID" value="NZ_JACEHE010000006.1"/>
</dbReference>
<sequence length="146" mass="15631">MHPEDSARHAGHRGVPHTADLRVEAWAPTREECLAHAVRGVCESFLDLSGAGATGVRRRDVVVRADSDADLLVALLEEVVYWLDTADEAPVDVELTETPDGLRAGLHMADASSFPVTGAAPKAVTLHELDFTHGPEGWTCSVTLDV</sequence>
<dbReference type="GO" id="GO:0046872">
    <property type="term" value="F:metal ion binding"/>
    <property type="evidence" value="ECO:0007669"/>
    <property type="project" value="UniProtKB-KW"/>
</dbReference>
<evidence type="ECO:0000259" key="5">
    <source>
        <dbReference type="Pfam" id="PF01951"/>
    </source>
</evidence>
<comment type="similarity">
    <text evidence="1">Belongs to the archease family.</text>
</comment>
<dbReference type="GO" id="GO:0008033">
    <property type="term" value="P:tRNA processing"/>
    <property type="evidence" value="ECO:0007669"/>
    <property type="project" value="UniProtKB-KW"/>
</dbReference>
<feature type="domain" description="Archease" evidence="5">
    <location>
        <begin position="15"/>
        <end position="146"/>
    </location>
</feature>
<organism evidence="6 7">
    <name type="scientific">Streptomyces himalayensis subsp. himalayensis</name>
    <dbReference type="NCBI Taxonomy" id="2756131"/>
    <lineage>
        <taxon>Bacteria</taxon>
        <taxon>Bacillati</taxon>
        <taxon>Actinomycetota</taxon>
        <taxon>Actinomycetes</taxon>
        <taxon>Kitasatosporales</taxon>
        <taxon>Streptomycetaceae</taxon>
        <taxon>Streptomyces</taxon>
        <taxon>Streptomyces himalayensis</taxon>
    </lineage>
</organism>
<comment type="caution">
    <text evidence="6">The sequence shown here is derived from an EMBL/GenBank/DDBJ whole genome shotgun (WGS) entry which is preliminary data.</text>
</comment>
<keyword evidence="3" id="KW-0479">Metal-binding</keyword>
<reference evidence="6 7" key="1">
    <citation type="submission" date="2020-07" db="EMBL/GenBank/DDBJ databases">
        <title>Streptomyces isolated from Indian soil.</title>
        <authorList>
            <person name="Mandal S."/>
            <person name="Maiti P.K."/>
        </authorList>
    </citation>
    <scope>NUCLEOTIDE SEQUENCE [LARGE SCALE GENOMIC DNA]</scope>
    <source>
        <strain evidence="6 7">PSKA28</strain>
    </source>
</reference>
<dbReference type="AlphaFoldDB" id="A0A7W0I8Y0"/>
<evidence type="ECO:0000256" key="1">
    <source>
        <dbReference type="ARBA" id="ARBA00007963"/>
    </source>
</evidence>
<evidence type="ECO:0000313" key="6">
    <source>
        <dbReference type="EMBL" id="MBA2946521.1"/>
    </source>
</evidence>
<keyword evidence="4" id="KW-0106">Calcium</keyword>
<dbReference type="InterPro" id="IPR023572">
    <property type="entry name" value="Archease_dom"/>
</dbReference>
<evidence type="ECO:0000313" key="7">
    <source>
        <dbReference type="Proteomes" id="UP000545761"/>
    </source>
</evidence>
<protein>
    <submittedName>
        <fullName evidence="6">Archease</fullName>
    </submittedName>
</protein>
<evidence type="ECO:0000256" key="3">
    <source>
        <dbReference type="ARBA" id="ARBA00022723"/>
    </source>
</evidence>
<gene>
    <name evidence="6" type="ORF">H1D24_12040</name>
</gene>